<name>A0A150TNU4_SORCE</name>
<dbReference type="EMBL" id="JEME01001738">
    <property type="protein sequence ID" value="KYG06257.1"/>
    <property type="molecule type" value="Genomic_DNA"/>
</dbReference>
<organism evidence="1 2">
    <name type="scientific">Sorangium cellulosum</name>
    <name type="common">Polyangium cellulosum</name>
    <dbReference type="NCBI Taxonomy" id="56"/>
    <lineage>
        <taxon>Bacteria</taxon>
        <taxon>Pseudomonadati</taxon>
        <taxon>Myxococcota</taxon>
        <taxon>Polyangia</taxon>
        <taxon>Polyangiales</taxon>
        <taxon>Polyangiaceae</taxon>
        <taxon>Sorangium</taxon>
    </lineage>
</organism>
<reference evidence="1 2" key="1">
    <citation type="submission" date="2014-02" db="EMBL/GenBank/DDBJ databases">
        <title>The small core and large imbalanced accessory genome model reveals a collaborative survival strategy of Sorangium cellulosum strains in nature.</title>
        <authorList>
            <person name="Han K."/>
            <person name="Peng R."/>
            <person name="Blom J."/>
            <person name="Li Y.-Z."/>
        </authorList>
    </citation>
    <scope>NUCLEOTIDE SEQUENCE [LARGE SCALE GENOMIC DNA]</scope>
    <source>
        <strain evidence="1 2">So0007-03</strain>
    </source>
</reference>
<comment type="caution">
    <text evidence="1">The sequence shown here is derived from an EMBL/GenBank/DDBJ whole genome shotgun (WGS) entry which is preliminary data.</text>
</comment>
<feature type="non-terminal residue" evidence="1">
    <location>
        <position position="157"/>
    </location>
</feature>
<dbReference type="AlphaFoldDB" id="A0A150TNU4"/>
<accession>A0A150TNU4</accession>
<proteinExistence type="predicted"/>
<evidence type="ECO:0000313" key="2">
    <source>
        <dbReference type="Proteomes" id="UP000075502"/>
    </source>
</evidence>
<gene>
    <name evidence="1" type="ORF">BE21_35920</name>
</gene>
<evidence type="ECO:0000313" key="1">
    <source>
        <dbReference type="EMBL" id="KYG06257.1"/>
    </source>
</evidence>
<dbReference type="Pfam" id="PF13665">
    <property type="entry name" value="Tox-PAAR-like"/>
    <property type="match status" value="1"/>
</dbReference>
<sequence length="157" mass="14989">MAKVTALGMDTITEKSGHQMTGMAVSVCLTPAAPSPLPIPYPTMGTVAEGIIDPCMRTKIEGAKILTVGGCMKACHGNEPGTLKEVVSLNTAGPCFPWLGAPNVFIELGMAGITGSMGQMNKSITVGAGTTASGVGGAGGGGGGGGGGGAGAPGGGG</sequence>
<protein>
    <submittedName>
        <fullName evidence="1">Uncharacterized protein</fullName>
    </submittedName>
</protein>
<dbReference type="Proteomes" id="UP000075502">
    <property type="component" value="Unassembled WGS sequence"/>
</dbReference>